<evidence type="ECO:0000313" key="2">
    <source>
        <dbReference type="Proteomes" id="UP001206925"/>
    </source>
</evidence>
<comment type="caution">
    <text evidence="1">The sequence shown here is derived from an EMBL/GenBank/DDBJ whole genome shotgun (WGS) entry which is preliminary data.</text>
</comment>
<dbReference type="GO" id="GO:0016126">
    <property type="term" value="P:sterol biosynthetic process"/>
    <property type="evidence" value="ECO:0007669"/>
    <property type="project" value="TreeGrafter"/>
</dbReference>
<dbReference type="Gene3D" id="3.90.770.10">
    <property type="entry name" value="3-hydroxy-3-methylglutaryl-coenzyme A Reductase, Chain A, domain 2"/>
    <property type="match status" value="1"/>
</dbReference>
<dbReference type="InterPro" id="IPR002202">
    <property type="entry name" value="HMG_CoA_Rdtase"/>
</dbReference>
<proteinExistence type="predicted"/>
<dbReference type="GO" id="GO:0008299">
    <property type="term" value="P:isoprenoid biosynthetic process"/>
    <property type="evidence" value="ECO:0007669"/>
    <property type="project" value="TreeGrafter"/>
</dbReference>
<dbReference type="PANTHER" id="PTHR10572:SF24">
    <property type="entry name" value="3-HYDROXY-3-METHYLGLUTARYL-COENZYME A REDUCTASE"/>
    <property type="match status" value="1"/>
</dbReference>
<reference evidence="1" key="1">
    <citation type="submission" date="2022-06" db="EMBL/GenBank/DDBJ databases">
        <title>Uncovering the hologenomic basis of an extraordinary plant invasion.</title>
        <authorList>
            <person name="Bieker V.C."/>
            <person name="Martin M.D."/>
            <person name="Gilbert T."/>
            <person name="Hodgins K."/>
            <person name="Battlay P."/>
            <person name="Petersen B."/>
            <person name="Wilson J."/>
        </authorList>
    </citation>
    <scope>NUCLEOTIDE SEQUENCE</scope>
    <source>
        <strain evidence="1">AA19_3_7</strain>
        <tissue evidence="1">Leaf</tissue>
    </source>
</reference>
<dbReference type="PROSITE" id="PS50065">
    <property type="entry name" value="HMG_COA_REDUCTASE_4"/>
    <property type="match status" value="1"/>
</dbReference>
<dbReference type="InterPro" id="IPR009029">
    <property type="entry name" value="HMG_CoA_Rdtase_sub-bd_dom_sf"/>
</dbReference>
<evidence type="ECO:0000313" key="1">
    <source>
        <dbReference type="EMBL" id="KAI7742678.1"/>
    </source>
</evidence>
<dbReference type="InterPro" id="IPR023074">
    <property type="entry name" value="HMG_CoA_Rdtase_cat_sf"/>
</dbReference>
<dbReference type="GO" id="GO:0005778">
    <property type="term" value="C:peroxisomal membrane"/>
    <property type="evidence" value="ECO:0007669"/>
    <property type="project" value="TreeGrafter"/>
</dbReference>
<dbReference type="GO" id="GO:0015936">
    <property type="term" value="P:coenzyme A metabolic process"/>
    <property type="evidence" value="ECO:0007669"/>
    <property type="project" value="InterPro"/>
</dbReference>
<accession>A0AAD5GK70</accession>
<gene>
    <name evidence="1" type="ORF">M8C21_027821</name>
</gene>
<dbReference type="PANTHER" id="PTHR10572">
    <property type="entry name" value="3-HYDROXY-3-METHYLGLUTARYL-COENZYME A REDUCTASE"/>
    <property type="match status" value="1"/>
</dbReference>
<keyword evidence="2" id="KW-1185">Reference proteome</keyword>
<dbReference type="SUPFAM" id="SSF56542">
    <property type="entry name" value="Substrate-binding domain of HMG-CoA reductase"/>
    <property type="match status" value="1"/>
</dbReference>
<sequence length="67" mass="7183">MAGVLGGLNTHTSNIVLAIYIATVQDLTLNIESSHCITMMETVNEELDLHVLVTMLLIEVGTVDGNT</sequence>
<dbReference type="Pfam" id="PF00368">
    <property type="entry name" value="HMG-CoA_red"/>
    <property type="match status" value="1"/>
</dbReference>
<dbReference type="Proteomes" id="UP001206925">
    <property type="component" value="Unassembled WGS sequence"/>
</dbReference>
<dbReference type="EMBL" id="JAMZMK010007934">
    <property type="protein sequence ID" value="KAI7742678.1"/>
    <property type="molecule type" value="Genomic_DNA"/>
</dbReference>
<name>A0AAD5GK70_AMBAR</name>
<dbReference type="AlphaFoldDB" id="A0AAD5GK70"/>
<dbReference type="GO" id="GO:0004420">
    <property type="term" value="F:hydroxymethylglutaryl-CoA reductase (NADPH) activity"/>
    <property type="evidence" value="ECO:0007669"/>
    <property type="project" value="InterPro"/>
</dbReference>
<protein>
    <submittedName>
        <fullName evidence="1">Uncharacterized protein</fullName>
    </submittedName>
</protein>
<organism evidence="1 2">
    <name type="scientific">Ambrosia artemisiifolia</name>
    <name type="common">Common ragweed</name>
    <dbReference type="NCBI Taxonomy" id="4212"/>
    <lineage>
        <taxon>Eukaryota</taxon>
        <taxon>Viridiplantae</taxon>
        <taxon>Streptophyta</taxon>
        <taxon>Embryophyta</taxon>
        <taxon>Tracheophyta</taxon>
        <taxon>Spermatophyta</taxon>
        <taxon>Magnoliopsida</taxon>
        <taxon>eudicotyledons</taxon>
        <taxon>Gunneridae</taxon>
        <taxon>Pentapetalae</taxon>
        <taxon>asterids</taxon>
        <taxon>campanulids</taxon>
        <taxon>Asterales</taxon>
        <taxon>Asteraceae</taxon>
        <taxon>Asteroideae</taxon>
        <taxon>Heliantheae alliance</taxon>
        <taxon>Heliantheae</taxon>
        <taxon>Ambrosia</taxon>
    </lineage>
</organism>
<dbReference type="GO" id="GO:0005789">
    <property type="term" value="C:endoplasmic reticulum membrane"/>
    <property type="evidence" value="ECO:0007669"/>
    <property type="project" value="TreeGrafter"/>
</dbReference>